<evidence type="ECO:0000313" key="3">
    <source>
        <dbReference type="Proteomes" id="UP000297716"/>
    </source>
</evidence>
<keyword evidence="3" id="KW-1185">Reference proteome</keyword>
<evidence type="ECO:0000313" key="2">
    <source>
        <dbReference type="EMBL" id="TGJ83076.1"/>
    </source>
</evidence>
<dbReference type="AlphaFoldDB" id="A0A4Z0Z0C7"/>
<dbReference type="EMBL" id="SKBN01000105">
    <property type="protein sequence ID" value="TGJ83076.1"/>
    <property type="molecule type" value="Genomic_DNA"/>
</dbReference>
<name>A0A4Z0Z0C7_9PEZI</name>
<sequence length="373" mass="42524">MVPPSLLHRHQSSLEGIIDFSTEPPLGTKQRSVAKDRFNRIVDYFNTDDPSNRSPYGRSQLIRFTYQYALSEQSQDNLLRAFFQAMTLSLDDDDDFDFDELRPKFFSFADYLLDNFFLPLKASTKKTPQPTPTYHSAVQEVQGVAQSFVGTPARLSTLRGYCLLRDRHRCVVSRTFDLREAMNRFSSDNDDAKDDDGKLLRGDSFNDLEVAHILPHSLMKANTSHELNHPREAALAVLNMFDNGVTCLIEGTDIDRPRNALTLTHTFHGLFGDFKVFFEPIQDEQQPHTYRVDSFLPLTISRHLGLPITRTFYLTDTRTIDPPSPRLLAVHRAIAHILHLSAAGEYIDKLLREMDEQGILADGSTDILKNVYV</sequence>
<dbReference type="STRING" id="37992.A0A4Z0Z0C7"/>
<dbReference type="Proteomes" id="UP000297716">
    <property type="component" value="Unassembled WGS sequence"/>
</dbReference>
<evidence type="ECO:0000259" key="1">
    <source>
        <dbReference type="Pfam" id="PF13391"/>
    </source>
</evidence>
<dbReference type="Pfam" id="PF13391">
    <property type="entry name" value="HNH_2"/>
    <property type="match status" value="1"/>
</dbReference>
<dbReference type="InterPro" id="IPR003615">
    <property type="entry name" value="HNH_nuc"/>
</dbReference>
<gene>
    <name evidence="2" type="ORF">E0Z10_g5688</name>
</gene>
<dbReference type="OrthoDB" id="2104739at2759"/>
<comment type="caution">
    <text evidence="2">The sequence shown here is derived from an EMBL/GenBank/DDBJ whole genome shotgun (WGS) entry which is preliminary data.</text>
</comment>
<feature type="domain" description="HNH nuclease" evidence="1">
    <location>
        <begin position="206"/>
        <end position="278"/>
    </location>
</feature>
<reference evidence="2 3" key="1">
    <citation type="submission" date="2019-03" db="EMBL/GenBank/DDBJ databases">
        <title>Draft genome sequence of Xylaria hypoxylon DSM 108379, a ubiquitous saprotrophic-parasitic fungi on hardwood.</title>
        <authorList>
            <person name="Buettner E."/>
            <person name="Leonhardt S."/>
            <person name="Gebauer A.M."/>
            <person name="Liers C."/>
            <person name="Hofrichter M."/>
            <person name="Kellner H."/>
        </authorList>
    </citation>
    <scope>NUCLEOTIDE SEQUENCE [LARGE SCALE GENOMIC DNA]</scope>
    <source>
        <strain evidence="2 3">DSM 108379</strain>
    </source>
</reference>
<accession>A0A4Z0Z0C7</accession>
<organism evidence="2 3">
    <name type="scientific">Xylaria hypoxylon</name>
    <dbReference type="NCBI Taxonomy" id="37992"/>
    <lineage>
        <taxon>Eukaryota</taxon>
        <taxon>Fungi</taxon>
        <taxon>Dikarya</taxon>
        <taxon>Ascomycota</taxon>
        <taxon>Pezizomycotina</taxon>
        <taxon>Sordariomycetes</taxon>
        <taxon>Xylariomycetidae</taxon>
        <taxon>Xylariales</taxon>
        <taxon>Xylariaceae</taxon>
        <taxon>Xylaria</taxon>
    </lineage>
</organism>
<proteinExistence type="predicted"/>
<protein>
    <recommendedName>
        <fullName evidence="1">HNH nuclease domain-containing protein</fullName>
    </recommendedName>
</protein>